<dbReference type="PANTHER" id="PTHR45418">
    <property type="entry name" value="CANCER/TESTIS ANTIGEN 55"/>
    <property type="match status" value="1"/>
</dbReference>
<keyword evidence="5" id="KW-0547">Nucleotide-binding</keyword>
<evidence type="ECO:0000259" key="12">
    <source>
        <dbReference type="Pfam" id="PF13086"/>
    </source>
</evidence>
<dbReference type="CDD" id="cd18808">
    <property type="entry name" value="SF1_C_Upf1"/>
    <property type="match status" value="1"/>
</dbReference>
<evidence type="ECO:0000259" key="14">
    <source>
        <dbReference type="Pfam" id="PF21634"/>
    </source>
</evidence>
<dbReference type="Gene3D" id="3.30.160.60">
    <property type="entry name" value="Classic Zinc Finger"/>
    <property type="match status" value="1"/>
</dbReference>
<evidence type="ECO:0000256" key="5">
    <source>
        <dbReference type="ARBA" id="ARBA00022741"/>
    </source>
</evidence>
<keyword evidence="8" id="KW-0067">ATP-binding</keyword>
<evidence type="ECO:0000259" key="13">
    <source>
        <dbReference type="Pfam" id="PF13087"/>
    </source>
</evidence>
<accession>A0A8H2X9Q9</accession>
<evidence type="ECO:0000256" key="10">
    <source>
        <dbReference type="ARBA" id="ARBA00047984"/>
    </source>
</evidence>
<comment type="catalytic activity">
    <reaction evidence="10">
        <text>ATP + H2O = ADP + phosphate + H(+)</text>
        <dbReference type="Rhea" id="RHEA:13065"/>
        <dbReference type="ChEBI" id="CHEBI:15377"/>
        <dbReference type="ChEBI" id="CHEBI:15378"/>
        <dbReference type="ChEBI" id="CHEBI:30616"/>
        <dbReference type="ChEBI" id="CHEBI:43474"/>
        <dbReference type="ChEBI" id="CHEBI:456216"/>
        <dbReference type="EC" id="3.6.4.13"/>
    </reaction>
</comment>
<keyword evidence="9" id="KW-0943">RNA-mediated gene silencing</keyword>
<dbReference type="SUPFAM" id="SSF57667">
    <property type="entry name" value="beta-beta-alpha zinc fingers"/>
    <property type="match status" value="1"/>
</dbReference>
<proteinExistence type="inferred from homology"/>
<comment type="caution">
    <text evidence="15">The sequence shown here is derived from an EMBL/GenBank/DDBJ whole genome shotgun (WGS) entry which is preliminary data.</text>
</comment>
<keyword evidence="7" id="KW-0347">Helicase</keyword>
<feature type="compositionally biased region" description="Polar residues" evidence="11">
    <location>
        <begin position="64"/>
        <end position="90"/>
    </location>
</feature>
<evidence type="ECO:0000256" key="3">
    <source>
        <dbReference type="ARBA" id="ARBA00012552"/>
    </source>
</evidence>
<dbReference type="GO" id="GO:0016787">
    <property type="term" value="F:hydrolase activity"/>
    <property type="evidence" value="ECO:0007669"/>
    <property type="project" value="UniProtKB-KW"/>
</dbReference>
<dbReference type="InterPro" id="IPR041679">
    <property type="entry name" value="DNA2/NAM7-like_C"/>
</dbReference>
<dbReference type="InterPro" id="IPR027417">
    <property type="entry name" value="P-loop_NTPase"/>
</dbReference>
<organism evidence="15 16">
    <name type="scientific">Rhizoctonia solani</name>
    <dbReference type="NCBI Taxonomy" id="456999"/>
    <lineage>
        <taxon>Eukaryota</taxon>
        <taxon>Fungi</taxon>
        <taxon>Dikarya</taxon>
        <taxon>Basidiomycota</taxon>
        <taxon>Agaricomycotina</taxon>
        <taxon>Agaricomycetes</taxon>
        <taxon>Cantharellales</taxon>
        <taxon>Ceratobasidiaceae</taxon>
        <taxon>Rhizoctonia</taxon>
    </lineage>
</organism>
<dbReference type="AlphaFoldDB" id="A0A8H2X9Q9"/>
<dbReference type="GO" id="GO:0032574">
    <property type="term" value="F:5'-3' RNA helicase activity"/>
    <property type="evidence" value="ECO:0007669"/>
    <property type="project" value="InterPro"/>
</dbReference>
<dbReference type="InterPro" id="IPR036236">
    <property type="entry name" value="Znf_C2H2_sf"/>
</dbReference>
<dbReference type="InterPro" id="IPR049080">
    <property type="entry name" value="MOV-10-like_beta-barrel"/>
</dbReference>
<feature type="region of interest" description="Disordered" evidence="11">
    <location>
        <begin position="24"/>
        <end position="137"/>
    </location>
</feature>
<dbReference type="InterPro" id="IPR047187">
    <property type="entry name" value="SF1_C_Upf1"/>
</dbReference>
<feature type="domain" description="DNA2/NAM7 helicase helicase" evidence="12">
    <location>
        <begin position="593"/>
        <end position="663"/>
    </location>
</feature>
<comment type="subcellular location">
    <subcellularLocation>
        <location evidence="1">Cytoplasm</location>
    </subcellularLocation>
</comment>
<dbReference type="SUPFAM" id="SSF52540">
    <property type="entry name" value="P-loop containing nucleoside triphosphate hydrolases"/>
    <property type="match status" value="1"/>
</dbReference>
<evidence type="ECO:0000256" key="11">
    <source>
        <dbReference type="SAM" id="MobiDB-lite"/>
    </source>
</evidence>
<evidence type="ECO:0000256" key="7">
    <source>
        <dbReference type="ARBA" id="ARBA00022806"/>
    </source>
</evidence>
<dbReference type="Pfam" id="PF21634">
    <property type="entry name" value="MOV-10_beta-barrel"/>
    <property type="match status" value="1"/>
</dbReference>
<name>A0A8H2X9Q9_9AGAM</name>
<dbReference type="GO" id="GO:0005524">
    <property type="term" value="F:ATP binding"/>
    <property type="evidence" value="ECO:0007669"/>
    <property type="project" value="UniProtKB-KW"/>
</dbReference>
<feature type="domain" description="Helicase MOV-10-like beta-barrel" evidence="14">
    <location>
        <begin position="350"/>
        <end position="418"/>
    </location>
</feature>
<evidence type="ECO:0000256" key="4">
    <source>
        <dbReference type="ARBA" id="ARBA00022490"/>
    </source>
</evidence>
<dbReference type="EMBL" id="CAJMXA010000114">
    <property type="protein sequence ID" value="CAE6416812.1"/>
    <property type="molecule type" value="Genomic_DNA"/>
</dbReference>
<dbReference type="GO" id="GO:0005737">
    <property type="term" value="C:cytoplasm"/>
    <property type="evidence" value="ECO:0007669"/>
    <property type="project" value="UniProtKB-SubCell"/>
</dbReference>
<evidence type="ECO:0000256" key="8">
    <source>
        <dbReference type="ARBA" id="ARBA00022840"/>
    </source>
</evidence>
<sequence>MIVCEICSIRLSGPKDQQAHVAGKRHQAKIRSHESIPNAASTSQPPTAARGRPSRPATIAPTRLNATPSNHQPRGPTSGNTRPPRTTNPSARRGRGGQSYQVPRFPAGRATAPPPNSNNHRTSEPQEEAPEEPQRKPHVDFGVVRNDAETQWATYDLVFGERAEMSNPTCRVLPIKWSRKGSVKGFTFDSNPVPISGGYRLRFGFKPKDLKRGVHIVRARVRFTINGDNRGRQLRLKGIIGDPDDHAALKPATPYKPLKQKDLTDDWQRGPMLRNKPNQPTLDFGRLPFYDIPHRYWTDAQRHAGNDSRVRMNLESLLPIAFNIGTYKDRWTHLLWHEEIAICNKLKQFDMKNAPITHLPGAPGKYTLKVPGLQEKRPSVIVTDLVAIRKPRIERPVYGGYVTGVRQSEVVLQLHDDFPGVSGEEWEARFTVNRVVLRRMHDSVGRADPSYARVLFPESTHRRPRNPLPRLSVDRQISTNPRQKLAVERIASMAPGDIPFIIFGPPGTGKTTVVVEAIHQVMAVQPTCHILVCAPSNSAADLLAQRLGQRYKPRQLLRLNAPSRSCGPLYPTELKKFSCLDGETFTSPSKEKMMEFKIVVSTCSYASVPRALGVDDHFTHIFIDEAGHASEPELMIAVLQNISPTTNVILSGDPKQLGPIIQSGPCIKQGMAISFLERLTQMDIYSTEEPDDRESNVVKLVQNYRNHPAILRFPNETFYGGELEACASPLITNIKRLDQAPWVPQPGFPIVFHSICGENQREGKSPSYFNIDEATLVKRYVKHLLDDSQHGLSAKHIGVIAPYRQQCDKIRRLLSNSGYGAVDVKVTEDWQGQERRVIIVSTVRSDPELLETDSITFLGFVASMKRTNVALTRAQALLIVIGFGPVLQLDPVWYGFIKYVHESGGCKGDELSFGETYDDDGFEDMRRANPEYMDEFDDETWDGLQGATRGWGVARE</sequence>
<evidence type="ECO:0000256" key="6">
    <source>
        <dbReference type="ARBA" id="ARBA00022801"/>
    </source>
</evidence>
<evidence type="ECO:0000313" key="15">
    <source>
        <dbReference type="EMBL" id="CAE6416812.1"/>
    </source>
</evidence>
<dbReference type="GO" id="GO:0031047">
    <property type="term" value="P:regulatory ncRNA-mediated gene silencing"/>
    <property type="evidence" value="ECO:0007669"/>
    <property type="project" value="UniProtKB-KW"/>
</dbReference>
<keyword evidence="4" id="KW-0963">Cytoplasm</keyword>
<dbReference type="Pfam" id="PF13087">
    <property type="entry name" value="AAA_12"/>
    <property type="match status" value="1"/>
</dbReference>
<dbReference type="Gene3D" id="3.40.50.300">
    <property type="entry name" value="P-loop containing nucleotide triphosphate hydrolases"/>
    <property type="match status" value="2"/>
</dbReference>
<feature type="domain" description="DNA2/NAM7 helicase helicase" evidence="12">
    <location>
        <begin position="480"/>
        <end position="562"/>
    </location>
</feature>
<dbReference type="InterPro" id="IPR041677">
    <property type="entry name" value="DNA2/NAM7_AAA_11"/>
</dbReference>
<evidence type="ECO:0000256" key="2">
    <source>
        <dbReference type="ARBA" id="ARBA00005601"/>
    </source>
</evidence>
<gene>
    <name evidence="15" type="ORF">RDB_LOCUS7412</name>
</gene>
<comment type="similarity">
    <text evidence="2">Belongs to the DNA2/NAM7 helicase family. SDE3 subfamily.</text>
</comment>
<evidence type="ECO:0000313" key="16">
    <source>
        <dbReference type="Proteomes" id="UP000663853"/>
    </source>
</evidence>
<evidence type="ECO:0000256" key="1">
    <source>
        <dbReference type="ARBA" id="ARBA00004496"/>
    </source>
</evidence>
<dbReference type="Pfam" id="PF13086">
    <property type="entry name" value="AAA_11"/>
    <property type="match status" value="2"/>
</dbReference>
<dbReference type="Proteomes" id="UP000663853">
    <property type="component" value="Unassembled WGS sequence"/>
</dbReference>
<keyword evidence="6" id="KW-0378">Hydrolase</keyword>
<reference evidence="15" key="1">
    <citation type="submission" date="2021-01" db="EMBL/GenBank/DDBJ databases">
        <authorList>
            <person name="Kaushik A."/>
        </authorList>
    </citation>
    <scope>NUCLEOTIDE SEQUENCE</scope>
    <source>
        <strain evidence="15">AG6-10EEA</strain>
    </source>
</reference>
<dbReference type="GO" id="GO:0003723">
    <property type="term" value="F:RNA binding"/>
    <property type="evidence" value="ECO:0007669"/>
    <property type="project" value="InterPro"/>
</dbReference>
<dbReference type="EC" id="3.6.4.13" evidence="3"/>
<protein>
    <recommendedName>
        <fullName evidence="3">RNA helicase</fullName>
        <ecNumber evidence="3">3.6.4.13</ecNumber>
    </recommendedName>
</protein>
<feature type="domain" description="DNA2/NAM7 helicase-like C-terminal" evidence="13">
    <location>
        <begin position="674"/>
        <end position="882"/>
    </location>
</feature>
<dbReference type="CDD" id="cd18038">
    <property type="entry name" value="DEXXQc_Helz-like"/>
    <property type="match status" value="1"/>
</dbReference>
<dbReference type="PANTHER" id="PTHR45418:SF1">
    <property type="entry name" value="CANCER_TESTIS ANTIGEN 55"/>
    <property type="match status" value="1"/>
</dbReference>
<dbReference type="InterPro" id="IPR026122">
    <property type="entry name" value="MOV-10/SDE3_DEXXQ/H-box"/>
</dbReference>
<evidence type="ECO:0000256" key="9">
    <source>
        <dbReference type="ARBA" id="ARBA00023158"/>
    </source>
</evidence>